<name>A0A3L8GLV8_STRIN</name>
<comment type="caution">
    <text evidence="6">The sequence shown here is derived from an EMBL/GenBank/DDBJ whole genome shotgun (WGS) entry which is preliminary data.</text>
</comment>
<reference evidence="6 7" key="1">
    <citation type="submission" date="2018-06" db="EMBL/GenBank/DDBJ databases">
        <title>Mutators as drivers of adaptation in pathogenic bacteria and a risk factor for host jumps and vaccine escape.</title>
        <authorList>
            <person name="Barnes A.C."/>
            <person name="Silayeva O."/>
        </authorList>
    </citation>
    <scope>NUCLEOTIDE SEQUENCE [LARGE SCALE GENOMIC DNA]</scope>
    <source>
        <strain evidence="6 7">QMA0445</strain>
    </source>
</reference>
<dbReference type="Proteomes" id="UP000269148">
    <property type="component" value="Unassembled WGS sequence"/>
</dbReference>
<dbReference type="InterPro" id="IPR046709">
    <property type="entry name" value="DUF6782"/>
</dbReference>
<evidence type="ECO:0000256" key="1">
    <source>
        <dbReference type="SAM" id="Coils"/>
    </source>
</evidence>
<dbReference type="SUPFAM" id="SSF57783">
    <property type="entry name" value="Zinc beta-ribbon"/>
    <property type="match status" value="1"/>
</dbReference>
<evidence type="ECO:0000259" key="3">
    <source>
        <dbReference type="Pfam" id="PF08401"/>
    </source>
</evidence>
<dbReference type="InterPro" id="IPR041420">
    <property type="entry name" value="PBECR4"/>
</dbReference>
<dbReference type="RefSeq" id="WP_121791981.1">
    <property type="nucleotide sequence ID" value="NZ_QLQC01000029.1"/>
</dbReference>
<dbReference type="InterPro" id="IPR013610">
    <property type="entry name" value="ArdC_N"/>
</dbReference>
<feature type="coiled-coil region" evidence="1">
    <location>
        <begin position="1069"/>
        <end position="1100"/>
    </location>
</feature>
<keyword evidence="1" id="KW-0175">Coiled coil</keyword>
<dbReference type="GO" id="GO:0006260">
    <property type="term" value="P:DNA replication"/>
    <property type="evidence" value="ECO:0007669"/>
    <property type="project" value="InterPro"/>
</dbReference>
<proteinExistence type="predicted"/>
<dbReference type="GO" id="GO:0003697">
    <property type="term" value="F:single-stranded DNA binding"/>
    <property type="evidence" value="ECO:0007669"/>
    <property type="project" value="InterPro"/>
</dbReference>
<dbReference type="Gene3D" id="1.10.10.2910">
    <property type="match status" value="1"/>
</dbReference>
<organism evidence="6 7">
    <name type="scientific">Streptococcus iniae</name>
    <name type="common">Streptococcus shiloi</name>
    <dbReference type="NCBI Taxonomy" id="1346"/>
    <lineage>
        <taxon>Bacteria</taxon>
        <taxon>Bacillati</taxon>
        <taxon>Bacillota</taxon>
        <taxon>Bacilli</taxon>
        <taxon>Lactobacillales</taxon>
        <taxon>Streptococcaceae</taxon>
        <taxon>Streptococcus</taxon>
    </lineage>
</organism>
<feature type="domain" description="DUF6782" evidence="5">
    <location>
        <begin position="932"/>
        <end position="1030"/>
    </location>
</feature>
<evidence type="ECO:0000313" key="7">
    <source>
        <dbReference type="Proteomes" id="UP000269148"/>
    </source>
</evidence>
<dbReference type="GO" id="GO:0008270">
    <property type="term" value="F:zinc ion binding"/>
    <property type="evidence" value="ECO:0007669"/>
    <property type="project" value="InterPro"/>
</dbReference>
<accession>A0A3L8GLV8</accession>
<dbReference type="Pfam" id="PF20573">
    <property type="entry name" value="DUF6782"/>
    <property type="match status" value="1"/>
</dbReference>
<dbReference type="AlphaFoldDB" id="A0A3L8GLV8"/>
<gene>
    <name evidence="6" type="ORF">DIY07_02685</name>
</gene>
<evidence type="ECO:0000256" key="2">
    <source>
        <dbReference type="SAM" id="MobiDB-lite"/>
    </source>
</evidence>
<feature type="compositionally biased region" description="Basic and acidic residues" evidence="2">
    <location>
        <begin position="1130"/>
        <end position="1145"/>
    </location>
</feature>
<feature type="domain" description="Phage-Barnase-EndoU-ColicinE5/D-RelE like nuclease 4" evidence="4">
    <location>
        <begin position="564"/>
        <end position="743"/>
    </location>
</feature>
<feature type="region of interest" description="Disordered" evidence="2">
    <location>
        <begin position="1122"/>
        <end position="1145"/>
    </location>
</feature>
<feature type="domain" description="N-terminal" evidence="3">
    <location>
        <begin position="826"/>
        <end position="929"/>
    </location>
</feature>
<evidence type="ECO:0000259" key="5">
    <source>
        <dbReference type="Pfam" id="PF20573"/>
    </source>
</evidence>
<dbReference type="OrthoDB" id="9803716at2"/>
<sequence>MAQEKPWRDLSILDVAQSLGMSLDRVGSRYYSWEDHDSFMINTQSNSFKWYSRDKFGDVLNLVQVVREEQTGKKVSFKEAKHYLEKGEFEPFNYVEPTFEPFDYYLKPYETDTRDAESYLMKERSLSKETIDFFKSKNVLSQATLKTGDYFEPVIVFKSLGYNNELLGASLQGIRENRELYDRGRLKRIMKRSDGMSGLSIDIGKPNRLIFAEAPIDLMSYYELHKDKLQDVRLVAMDGLKEATISRYFMELQAEITNSSYEVNWKETPSALEKVAQVTDFFKNGKNNSVITLAVDNDKAGKDFVNKLHNKGINCETDFPPLISGKVKSDWNDILKQEKINKKKYEEIQDLIDTVESLSQTAYFWVSEEDLNQPSEVVSILDDWFSSDKVDTAYNSEFFELIVGDYTYMIEFKNKELSLQNIEEYSKYISNRINEIGFESTIKELEMIITDFNQVKLAISSEMDKQIDLIRNRLIKEKSPEESQGHRKMDRSKISSGFLQENLEGSTLPVSNDTFEQTVTSHPTVSYPLLHFSTDNITVSNTRAGYHVATETDLRNLNYYAPALQSTATWYRDILSNSKVTYLLKGEDEHPKEVIVDFSKDKFAHLTGIRPIGSGLNAEKVLDDLVEGRGHYPNISVSHGFIDKVQVLPLLQEITMSKSFVFDHLEEIAKMRSLKASHVIQSENKNLIVALKTVDDVTFPASLLKSKGTINNQLIENAKENEILGVVRQRNNRTEIISINDKYITDGGQELLEIVKQRGKDLSPKKDPKQDIVIDSDADGLSDEVEYGLGTDPFSEGILDDKPQLVNSETIKEMIADNKTKDLSMTLKEGIKNFLDSEQYKQFLKTMSQFHHYSPRNIQLLLAQNPTVTAVASFKKWKDDFGRTVNKGEKSLRVWAPVTVNKKDPKTGEIVLDKEGNPVKQTYFKLVPVFDVSQTSGKELPKLINELEGSHEDYANLYRASKEVSLEKGVTIEINNSPGEAKGYYSPNENKIVLKPGMSEQQTLKTLFHEMAHSDLHNKETMKGKQLTRSTEELQAESVAYVVASHYGFDTGEYTFGYLASWSQDKEGLADLEAQLSIVQKEANDLIKRLDTTLEKYKDVKLQKGKFSEKLNYYREKAQEEIANKGGTLDPKEQARSKQNQEKMK</sequence>
<evidence type="ECO:0000259" key="4">
    <source>
        <dbReference type="Pfam" id="PF18813"/>
    </source>
</evidence>
<protein>
    <submittedName>
        <fullName evidence="6">LtrC-like protein</fullName>
    </submittedName>
</protein>
<dbReference type="InterPro" id="IPR036977">
    <property type="entry name" value="DNA_primase_Znf_CHC2"/>
</dbReference>
<dbReference type="Gene3D" id="3.90.580.10">
    <property type="entry name" value="Zinc finger, CHC2-type domain"/>
    <property type="match status" value="1"/>
</dbReference>
<evidence type="ECO:0000313" key="6">
    <source>
        <dbReference type="EMBL" id="RLU58055.1"/>
    </source>
</evidence>
<dbReference type="Pfam" id="PF18813">
    <property type="entry name" value="PBECR4"/>
    <property type="match status" value="1"/>
</dbReference>
<dbReference type="EMBL" id="QLQD01000028">
    <property type="protein sequence ID" value="RLU58055.1"/>
    <property type="molecule type" value="Genomic_DNA"/>
</dbReference>
<dbReference type="Gene3D" id="3.40.1360.10">
    <property type="match status" value="1"/>
</dbReference>
<dbReference type="Pfam" id="PF08401">
    <property type="entry name" value="ArdcN"/>
    <property type="match status" value="1"/>
</dbReference>